<sequence>MEKFQLQIFLNIIGIGSASGILFHNNSLFIISDNSSYLYEYTIDSEELHKIALVENPKENIAKKEKYDFESITKNGNKLYIFGSGSTNNRNQMMTFYLETQKTKNRDLSELYVQLRTVADLKEDELNIEGSISIEKTMYLFQRGNGSQSKNGIFVVENDKTQPIKFHPISLPKIENVETTFTDAIKVQDKIYFLASAEDTNSTYLDGEVLGSLVGVLNLETFEVEKTIIISDKHKFEGITLYKESETELNFLLCEDNDTEVLEATIYKLTLTK</sequence>
<dbReference type="Proteomes" id="UP000761423">
    <property type="component" value="Unassembled WGS sequence"/>
</dbReference>
<evidence type="ECO:0000313" key="1">
    <source>
        <dbReference type="EMBL" id="NHM03937.1"/>
    </source>
</evidence>
<name>A0ABX0IA13_9FLAO</name>
<dbReference type="EMBL" id="JAAJBV010000002">
    <property type="protein sequence ID" value="NHM03937.1"/>
    <property type="molecule type" value="Genomic_DNA"/>
</dbReference>
<reference evidence="1 2" key="1">
    <citation type="submission" date="2020-02" db="EMBL/GenBank/DDBJ databases">
        <authorList>
            <person name="Chen W.-M."/>
        </authorList>
    </citation>
    <scope>NUCLEOTIDE SEQUENCE [LARGE SCALE GENOMIC DNA]</scope>
    <source>
        <strain evidence="1 2">TWA-26</strain>
    </source>
</reference>
<keyword evidence="2" id="KW-1185">Reference proteome</keyword>
<organism evidence="1 2">
    <name type="scientific">Flavobacterium celericrescens</name>
    <dbReference type="NCBI Taxonomy" id="2709780"/>
    <lineage>
        <taxon>Bacteria</taxon>
        <taxon>Pseudomonadati</taxon>
        <taxon>Bacteroidota</taxon>
        <taxon>Flavobacteriia</taxon>
        <taxon>Flavobacteriales</taxon>
        <taxon>Flavobacteriaceae</taxon>
        <taxon>Flavobacterium</taxon>
    </lineage>
</organism>
<proteinExistence type="predicted"/>
<dbReference type="InterPro" id="IPR053851">
    <property type="entry name" value="DUF6929"/>
</dbReference>
<protein>
    <submittedName>
        <fullName evidence="1">Uncharacterized protein</fullName>
    </submittedName>
</protein>
<comment type="caution">
    <text evidence="1">The sequence shown here is derived from an EMBL/GenBank/DDBJ whole genome shotgun (WGS) entry which is preliminary data.</text>
</comment>
<gene>
    <name evidence="1" type="ORF">G4L40_04375</name>
</gene>
<evidence type="ECO:0000313" key="2">
    <source>
        <dbReference type="Proteomes" id="UP000761423"/>
    </source>
</evidence>
<dbReference type="Pfam" id="PF22000">
    <property type="entry name" value="DUF6929"/>
    <property type="match status" value="1"/>
</dbReference>
<accession>A0ABX0IA13</accession>
<dbReference type="RefSeq" id="WP_166235931.1">
    <property type="nucleotide sequence ID" value="NZ_JAAJBV010000002.1"/>
</dbReference>